<proteinExistence type="predicted"/>
<organism evidence="1 2">
    <name type="scientific">Gymnopus androsaceus JB14</name>
    <dbReference type="NCBI Taxonomy" id="1447944"/>
    <lineage>
        <taxon>Eukaryota</taxon>
        <taxon>Fungi</taxon>
        <taxon>Dikarya</taxon>
        <taxon>Basidiomycota</taxon>
        <taxon>Agaricomycotina</taxon>
        <taxon>Agaricomycetes</taxon>
        <taxon>Agaricomycetidae</taxon>
        <taxon>Agaricales</taxon>
        <taxon>Marasmiineae</taxon>
        <taxon>Omphalotaceae</taxon>
        <taxon>Gymnopus</taxon>
    </lineage>
</organism>
<dbReference type="OrthoDB" id="3222453at2759"/>
<name>A0A6A4GAU8_9AGAR</name>
<dbReference type="EMBL" id="ML771247">
    <property type="protein sequence ID" value="KAE9382619.1"/>
    <property type="molecule type" value="Genomic_DNA"/>
</dbReference>
<dbReference type="Proteomes" id="UP000799118">
    <property type="component" value="Unassembled WGS sequence"/>
</dbReference>
<dbReference type="AlphaFoldDB" id="A0A6A4GAU8"/>
<evidence type="ECO:0000313" key="1">
    <source>
        <dbReference type="EMBL" id="KAE9382619.1"/>
    </source>
</evidence>
<accession>A0A6A4GAU8</accession>
<sequence>MHSTAASDIYARNIINTGIDVGDLGLVRQDGGFDFLFNVFLKADDKINKWLEKGLPEGYEPLPKDNQQFYRNSNQFSPGALASMQMHCNGASAGGEIKFELTRSEGALLMLPKGAERVDYQNHSAVRDYAFAMQGDGTSM</sequence>
<reference evidence="1" key="1">
    <citation type="journal article" date="2019" name="Environ. Microbiol.">
        <title>Fungal ecological strategies reflected in gene transcription - a case study of two litter decomposers.</title>
        <authorList>
            <person name="Barbi F."/>
            <person name="Kohler A."/>
            <person name="Barry K."/>
            <person name="Baskaran P."/>
            <person name="Daum C."/>
            <person name="Fauchery L."/>
            <person name="Ihrmark K."/>
            <person name="Kuo A."/>
            <person name="LaButti K."/>
            <person name="Lipzen A."/>
            <person name="Morin E."/>
            <person name="Grigoriev I.V."/>
            <person name="Henrissat B."/>
            <person name="Lindahl B."/>
            <person name="Martin F."/>
        </authorList>
    </citation>
    <scope>NUCLEOTIDE SEQUENCE</scope>
    <source>
        <strain evidence="1">JB14</strain>
    </source>
</reference>
<keyword evidence="2" id="KW-1185">Reference proteome</keyword>
<evidence type="ECO:0000313" key="2">
    <source>
        <dbReference type="Proteomes" id="UP000799118"/>
    </source>
</evidence>
<gene>
    <name evidence="1" type="ORF">BT96DRAFT_930229</name>
</gene>
<protein>
    <submittedName>
        <fullName evidence="1">Uncharacterized protein</fullName>
    </submittedName>
</protein>